<comment type="caution">
    <text evidence="1">The sequence shown here is derived from an EMBL/GenBank/DDBJ whole genome shotgun (WGS) entry which is preliminary data.</text>
</comment>
<dbReference type="EMBL" id="JABFAC010000008">
    <property type="protein sequence ID" value="MBA0620599.1"/>
    <property type="molecule type" value="Genomic_DNA"/>
</dbReference>
<gene>
    <name evidence="1" type="ORF">Godav_006300</name>
</gene>
<name>A0A7J8S3J1_GOSDV</name>
<protein>
    <submittedName>
        <fullName evidence="1">Uncharacterized protein</fullName>
    </submittedName>
</protein>
<sequence>MKLKEIQRRVTSEIHVNVNMIRRRKDKKMVKDKLARNFVEELVMLWDYADELRLKNIRSTINLIVNRVTSESPPHFKRFY</sequence>
<organism evidence="1 2">
    <name type="scientific">Gossypium davidsonii</name>
    <name type="common">Davidson's cotton</name>
    <name type="synonym">Gossypium klotzschianum subsp. davidsonii</name>
    <dbReference type="NCBI Taxonomy" id="34287"/>
    <lineage>
        <taxon>Eukaryota</taxon>
        <taxon>Viridiplantae</taxon>
        <taxon>Streptophyta</taxon>
        <taxon>Embryophyta</taxon>
        <taxon>Tracheophyta</taxon>
        <taxon>Spermatophyta</taxon>
        <taxon>Magnoliopsida</taxon>
        <taxon>eudicotyledons</taxon>
        <taxon>Gunneridae</taxon>
        <taxon>Pentapetalae</taxon>
        <taxon>rosids</taxon>
        <taxon>malvids</taxon>
        <taxon>Malvales</taxon>
        <taxon>Malvaceae</taxon>
        <taxon>Malvoideae</taxon>
        <taxon>Gossypium</taxon>
    </lineage>
</organism>
<dbReference type="Proteomes" id="UP000593561">
    <property type="component" value="Unassembled WGS sequence"/>
</dbReference>
<accession>A0A7J8S3J1</accession>
<keyword evidence="2" id="KW-1185">Reference proteome</keyword>
<evidence type="ECO:0000313" key="2">
    <source>
        <dbReference type="Proteomes" id="UP000593561"/>
    </source>
</evidence>
<dbReference type="AlphaFoldDB" id="A0A7J8S3J1"/>
<proteinExistence type="predicted"/>
<evidence type="ECO:0000313" key="1">
    <source>
        <dbReference type="EMBL" id="MBA0620599.1"/>
    </source>
</evidence>
<reference evidence="1 2" key="1">
    <citation type="journal article" date="2019" name="Genome Biol. Evol.">
        <title>Insights into the evolution of the New World diploid cottons (Gossypium, subgenus Houzingenia) based on genome sequencing.</title>
        <authorList>
            <person name="Grover C.E."/>
            <person name="Arick M.A. 2nd"/>
            <person name="Thrash A."/>
            <person name="Conover J.L."/>
            <person name="Sanders W.S."/>
            <person name="Peterson D.G."/>
            <person name="Frelichowski J.E."/>
            <person name="Scheffler J.A."/>
            <person name="Scheffler B.E."/>
            <person name="Wendel J.F."/>
        </authorList>
    </citation>
    <scope>NUCLEOTIDE SEQUENCE [LARGE SCALE GENOMIC DNA]</scope>
    <source>
        <strain evidence="1">27</strain>
        <tissue evidence="1">Leaf</tissue>
    </source>
</reference>